<reference evidence="1 2" key="1">
    <citation type="submission" date="2013-09" db="EMBL/GenBank/DDBJ databases">
        <title>Whole genome shotgun sequence of Vibrio ezurae NBRC 102218.</title>
        <authorList>
            <person name="Yoshida I."/>
            <person name="Hosoyama A."/>
            <person name="Numata M."/>
            <person name="Hashimoto M."/>
            <person name="Hosoyama Y."/>
            <person name="Tsuchikane K."/>
            <person name="Noguchi M."/>
            <person name="Hirakata S."/>
            <person name="Ichikawa N."/>
            <person name="Ohji S."/>
            <person name="Yamazoe A."/>
            <person name="Fujita N."/>
        </authorList>
    </citation>
    <scope>NUCLEOTIDE SEQUENCE [LARGE SCALE GENOMIC DNA]</scope>
    <source>
        <strain evidence="1 2">NBRC 102218</strain>
    </source>
</reference>
<accession>U3B1H8</accession>
<protein>
    <submittedName>
        <fullName evidence="1">Uncharacterized protein</fullName>
    </submittedName>
</protein>
<evidence type="ECO:0000313" key="1">
    <source>
        <dbReference type="EMBL" id="GAD79302.1"/>
    </source>
</evidence>
<gene>
    <name evidence="1" type="ORF">VEZ01S_09_00700</name>
</gene>
<dbReference type="STRING" id="1219080.VEZ01S_09_00700"/>
<keyword evidence="2" id="KW-1185">Reference proteome</keyword>
<name>U3B1H8_9VIBR</name>
<organism evidence="1 2">
    <name type="scientific">Vibrio ezurae NBRC 102218</name>
    <dbReference type="NCBI Taxonomy" id="1219080"/>
    <lineage>
        <taxon>Bacteria</taxon>
        <taxon>Pseudomonadati</taxon>
        <taxon>Pseudomonadota</taxon>
        <taxon>Gammaproteobacteria</taxon>
        <taxon>Vibrionales</taxon>
        <taxon>Vibrionaceae</taxon>
        <taxon>Vibrio</taxon>
    </lineage>
</organism>
<comment type="caution">
    <text evidence="1">The sequence shown here is derived from an EMBL/GenBank/DDBJ whole genome shotgun (WGS) entry which is preliminary data.</text>
</comment>
<evidence type="ECO:0000313" key="2">
    <source>
        <dbReference type="Proteomes" id="UP000016562"/>
    </source>
</evidence>
<dbReference type="AlphaFoldDB" id="U3B1H8"/>
<sequence>MGYLVTTHAYIFTLYYINQINVQITASYPPINVNENTQKSPYIYTKITSVHFYSPYVTAHFFYGFAQSNRQKMDAS</sequence>
<dbReference type="Proteomes" id="UP000016562">
    <property type="component" value="Unassembled WGS sequence"/>
</dbReference>
<proteinExistence type="predicted"/>
<dbReference type="EMBL" id="BATM01000009">
    <property type="protein sequence ID" value="GAD79302.1"/>
    <property type="molecule type" value="Genomic_DNA"/>
</dbReference>